<reference evidence="1 2" key="1">
    <citation type="journal article" date="2019" name="Nat. Ecol. Evol.">
        <title>Megaphylogeny resolves global patterns of mushroom evolution.</title>
        <authorList>
            <person name="Varga T."/>
            <person name="Krizsan K."/>
            <person name="Foldi C."/>
            <person name="Dima B."/>
            <person name="Sanchez-Garcia M."/>
            <person name="Sanchez-Ramirez S."/>
            <person name="Szollosi G.J."/>
            <person name="Szarkandi J.G."/>
            <person name="Papp V."/>
            <person name="Albert L."/>
            <person name="Andreopoulos W."/>
            <person name="Angelini C."/>
            <person name="Antonin V."/>
            <person name="Barry K.W."/>
            <person name="Bougher N.L."/>
            <person name="Buchanan P."/>
            <person name="Buyck B."/>
            <person name="Bense V."/>
            <person name="Catcheside P."/>
            <person name="Chovatia M."/>
            <person name="Cooper J."/>
            <person name="Damon W."/>
            <person name="Desjardin D."/>
            <person name="Finy P."/>
            <person name="Geml J."/>
            <person name="Haridas S."/>
            <person name="Hughes K."/>
            <person name="Justo A."/>
            <person name="Karasinski D."/>
            <person name="Kautmanova I."/>
            <person name="Kiss B."/>
            <person name="Kocsube S."/>
            <person name="Kotiranta H."/>
            <person name="LaButti K.M."/>
            <person name="Lechner B.E."/>
            <person name="Liimatainen K."/>
            <person name="Lipzen A."/>
            <person name="Lukacs Z."/>
            <person name="Mihaltcheva S."/>
            <person name="Morgado L.N."/>
            <person name="Niskanen T."/>
            <person name="Noordeloos M.E."/>
            <person name="Ohm R.A."/>
            <person name="Ortiz-Santana B."/>
            <person name="Ovrebo C."/>
            <person name="Racz N."/>
            <person name="Riley R."/>
            <person name="Savchenko A."/>
            <person name="Shiryaev A."/>
            <person name="Soop K."/>
            <person name="Spirin V."/>
            <person name="Szebenyi C."/>
            <person name="Tomsovsky M."/>
            <person name="Tulloss R.E."/>
            <person name="Uehling J."/>
            <person name="Grigoriev I.V."/>
            <person name="Vagvolgyi C."/>
            <person name="Papp T."/>
            <person name="Martin F.M."/>
            <person name="Miettinen O."/>
            <person name="Hibbett D.S."/>
            <person name="Nagy L.G."/>
        </authorList>
    </citation>
    <scope>NUCLEOTIDE SEQUENCE [LARGE SCALE GENOMIC DNA]</scope>
    <source>
        <strain evidence="1 2">CBS 309.79</strain>
    </source>
</reference>
<accession>A0A5C3QY05</accession>
<evidence type="ECO:0000313" key="1">
    <source>
        <dbReference type="EMBL" id="TFL03234.1"/>
    </source>
</evidence>
<dbReference type="Proteomes" id="UP000305067">
    <property type="component" value="Unassembled WGS sequence"/>
</dbReference>
<name>A0A5C3QY05_9AGAR</name>
<evidence type="ECO:0000313" key="2">
    <source>
        <dbReference type="Proteomes" id="UP000305067"/>
    </source>
</evidence>
<dbReference type="AlphaFoldDB" id="A0A5C3QY05"/>
<proteinExistence type="predicted"/>
<protein>
    <submittedName>
        <fullName evidence="1">Uncharacterized protein</fullName>
    </submittedName>
</protein>
<keyword evidence="2" id="KW-1185">Reference proteome</keyword>
<dbReference type="EMBL" id="ML178821">
    <property type="protein sequence ID" value="TFL03234.1"/>
    <property type="molecule type" value="Genomic_DNA"/>
</dbReference>
<organism evidence="1 2">
    <name type="scientific">Pterulicium gracile</name>
    <dbReference type="NCBI Taxonomy" id="1884261"/>
    <lineage>
        <taxon>Eukaryota</taxon>
        <taxon>Fungi</taxon>
        <taxon>Dikarya</taxon>
        <taxon>Basidiomycota</taxon>
        <taxon>Agaricomycotina</taxon>
        <taxon>Agaricomycetes</taxon>
        <taxon>Agaricomycetidae</taxon>
        <taxon>Agaricales</taxon>
        <taxon>Pleurotineae</taxon>
        <taxon>Pterulaceae</taxon>
        <taxon>Pterulicium</taxon>
    </lineage>
</organism>
<sequence>MPDRCNGERTASSRWVRSRQLHQCLAILFEPRLRRVSTYTYSTLTGHAMAPVWVMILPADWWSGHTWEGVVVSQNFCTP</sequence>
<gene>
    <name evidence="1" type="ORF">BDV98DRAFT_420329</name>
</gene>